<dbReference type="Pfam" id="PF00698">
    <property type="entry name" value="Acyl_transf_1"/>
    <property type="match status" value="1"/>
</dbReference>
<dbReference type="Pfam" id="PF00109">
    <property type="entry name" value="ketoacyl-synt"/>
    <property type="match status" value="1"/>
</dbReference>
<dbReference type="FunFam" id="3.40.50.720:FF:000209">
    <property type="entry name" value="Polyketide synthase Pks12"/>
    <property type="match status" value="1"/>
</dbReference>
<dbReference type="GO" id="GO:0016491">
    <property type="term" value="F:oxidoreductase activity"/>
    <property type="evidence" value="ECO:0007669"/>
    <property type="project" value="UniProtKB-KW"/>
</dbReference>
<keyword evidence="8" id="KW-0276">Fatty acid metabolism</keyword>
<dbReference type="PROSITE" id="PS52004">
    <property type="entry name" value="KS3_2"/>
    <property type="match status" value="1"/>
</dbReference>
<keyword evidence="9" id="KW-0521">NADP</keyword>
<keyword evidence="4" id="KW-0444">Lipid biosynthesis</keyword>
<dbReference type="Pfam" id="PF08659">
    <property type="entry name" value="KR"/>
    <property type="match status" value="1"/>
</dbReference>
<keyword evidence="14" id="KW-0511">Multifunctional enzyme</keyword>
<evidence type="ECO:0000256" key="1">
    <source>
        <dbReference type="ARBA" id="ARBA00012873"/>
    </source>
</evidence>
<dbReference type="InterPro" id="IPR049900">
    <property type="entry name" value="PKS_mFAS_DH"/>
</dbReference>
<dbReference type="PANTHER" id="PTHR43775">
    <property type="entry name" value="FATTY ACID SYNTHASE"/>
    <property type="match status" value="1"/>
</dbReference>
<dbReference type="InterPro" id="IPR013968">
    <property type="entry name" value="PKS_KR"/>
</dbReference>
<dbReference type="InterPro" id="IPR011032">
    <property type="entry name" value="GroES-like_sf"/>
</dbReference>
<dbReference type="SUPFAM" id="SSF52151">
    <property type="entry name" value="FabD/lysophospholipase-like"/>
    <property type="match status" value="1"/>
</dbReference>
<comment type="catalytic activity">
    <reaction evidence="15">
        <text>acetyl-CoA + n malonyl-CoA + 2n NADPH + 2n H(+) = a long-chain fatty acid + (n+1) CoA + n CO2 + 2n NADP(+).</text>
        <dbReference type="EC" id="2.3.1.85"/>
    </reaction>
</comment>
<dbReference type="Gene3D" id="3.10.129.110">
    <property type="entry name" value="Polyketide synthase dehydratase"/>
    <property type="match status" value="1"/>
</dbReference>
<feature type="active site" description="Proton donor; for dehydratase activity" evidence="16">
    <location>
        <position position="1070"/>
    </location>
</feature>
<keyword evidence="7" id="KW-0378">Hydrolase</keyword>
<dbReference type="Gene3D" id="3.30.70.3290">
    <property type="match status" value="1"/>
</dbReference>
<evidence type="ECO:0000256" key="9">
    <source>
        <dbReference type="ARBA" id="ARBA00022857"/>
    </source>
</evidence>
<dbReference type="InterPro" id="IPR020843">
    <property type="entry name" value="ER"/>
</dbReference>
<organism evidence="19 20">
    <name type="scientific">Candidula unifasciata</name>
    <dbReference type="NCBI Taxonomy" id="100452"/>
    <lineage>
        <taxon>Eukaryota</taxon>
        <taxon>Metazoa</taxon>
        <taxon>Spiralia</taxon>
        <taxon>Lophotrochozoa</taxon>
        <taxon>Mollusca</taxon>
        <taxon>Gastropoda</taxon>
        <taxon>Heterobranchia</taxon>
        <taxon>Euthyneura</taxon>
        <taxon>Panpulmonata</taxon>
        <taxon>Eupulmonata</taxon>
        <taxon>Stylommatophora</taxon>
        <taxon>Helicina</taxon>
        <taxon>Helicoidea</taxon>
        <taxon>Geomitridae</taxon>
        <taxon>Candidula</taxon>
    </lineage>
</organism>
<reference evidence="19" key="1">
    <citation type="submission" date="2021-04" db="EMBL/GenBank/DDBJ databases">
        <authorList>
            <consortium name="Molecular Ecology Group"/>
        </authorList>
    </citation>
    <scope>NUCLEOTIDE SEQUENCE</scope>
</reference>
<dbReference type="SUPFAM" id="SSF53901">
    <property type="entry name" value="Thiolase-like"/>
    <property type="match status" value="1"/>
</dbReference>
<dbReference type="SUPFAM" id="SSF53335">
    <property type="entry name" value="S-adenosyl-L-methionine-dependent methyltransferases"/>
    <property type="match status" value="1"/>
</dbReference>
<dbReference type="FunFam" id="3.90.180.10:FF:000015">
    <property type="entry name" value="Fatty acid synthase"/>
    <property type="match status" value="1"/>
</dbReference>
<dbReference type="InterPro" id="IPR049552">
    <property type="entry name" value="PKS_DH_N"/>
</dbReference>
<keyword evidence="6" id="KW-0808">Transferase</keyword>
<evidence type="ECO:0000256" key="3">
    <source>
        <dbReference type="ARBA" id="ARBA00022450"/>
    </source>
</evidence>
<proteinExistence type="predicted"/>
<dbReference type="InterPro" id="IPR014043">
    <property type="entry name" value="Acyl_transferase_dom"/>
</dbReference>
<dbReference type="InterPro" id="IPR013149">
    <property type="entry name" value="ADH-like_C"/>
</dbReference>
<keyword evidence="13" id="KW-0275">Fatty acid biosynthesis</keyword>
<dbReference type="SUPFAM" id="SSF51735">
    <property type="entry name" value="NAD(P)-binding Rossmann-fold domains"/>
    <property type="match status" value="2"/>
</dbReference>
<dbReference type="SUPFAM" id="SSF55048">
    <property type="entry name" value="Probable ACP-binding domain of malonyl-CoA ACP transacylase"/>
    <property type="match status" value="1"/>
</dbReference>
<dbReference type="PANTHER" id="PTHR43775:SF7">
    <property type="entry name" value="FATTY ACID SYNTHASE"/>
    <property type="match status" value="1"/>
</dbReference>
<feature type="non-terminal residue" evidence="19">
    <location>
        <position position="1"/>
    </location>
</feature>
<dbReference type="EMBL" id="CAJHNH020000736">
    <property type="protein sequence ID" value="CAG5119565.1"/>
    <property type="molecule type" value="Genomic_DNA"/>
</dbReference>
<dbReference type="SMART" id="SM00827">
    <property type="entry name" value="PKS_AT"/>
    <property type="match status" value="1"/>
</dbReference>
<dbReference type="GO" id="GO:0004315">
    <property type="term" value="F:3-oxoacyl-[acyl-carrier-protein] synthase activity"/>
    <property type="evidence" value="ECO:0007669"/>
    <property type="project" value="InterPro"/>
</dbReference>
<evidence type="ECO:0000256" key="16">
    <source>
        <dbReference type="PROSITE-ProRule" id="PRU01363"/>
    </source>
</evidence>
<dbReference type="Pfam" id="PF02801">
    <property type="entry name" value="Ketoacyl-synt_C"/>
    <property type="match status" value="1"/>
</dbReference>
<evidence type="ECO:0000259" key="18">
    <source>
        <dbReference type="PROSITE" id="PS52019"/>
    </source>
</evidence>
<feature type="domain" description="Ketosynthase family 3 (KS3)" evidence="17">
    <location>
        <begin position="35"/>
        <end position="440"/>
    </location>
</feature>
<dbReference type="GO" id="GO:0004312">
    <property type="term" value="F:fatty acid synthase activity"/>
    <property type="evidence" value="ECO:0007669"/>
    <property type="project" value="UniProtKB-EC"/>
</dbReference>
<dbReference type="PROSITE" id="PS52019">
    <property type="entry name" value="PKS_MFAS_DH"/>
    <property type="match status" value="1"/>
</dbReference>
<dbReference type="GO" id="GO:0006633">
    <property type="term" value="P:fatty acid biosynthetic process"/>
    <property type="evidence" value="ECO:0007669"/>
    <property type="project" value="UniProtKB-KW"/>
</dbReference>
<dbReference type="Gene3D" id="3.40.50.720">
    <property type="entry name" value="NAD(P)-binding Rossmann-like Domain"/>
    <property type="match status" value="2"/>
</dbReference>
<dbReference type="GO" id="GO:0016787">
    <property type="term" value="F:hydrolase activity"/>
    <property type="evidence" value="ECO:0007669"/>
    <property type="project" value="UniProtKB-KW"/>
</dbReference>
<dbReference type="InterPro" id="IPR014030">
    <property type="entry name" value="Ketoacyl_synth_N"/>
</dbReference>
<evidence type="ECO:0000256" key="15">
    <source>
        <dbReference type="ARBA" id="ARBA00044883"/>
    </source>
</evidence>
<dbReference type="Gene3D" id="3.40.50.150">
    <property type="entry name" value="Vaccinia Virus protein VP39"/>
    <property type="match status" value="1"/>
</dbReference>
<dbReference type="InterPro" id="IPR016035">
    <property type="entry name" value="Acyl_Trfase/lysoPLipase"/>
</dbReference>
<keyword evidence="3" id="KW-0596">Phosphopantetheine</keyword>
<evidence type="ECO:0000256" key="13">
    <source>
        <dbReference type="ARBA" id="ARBA00023160"/>
    </source>
</evidence>
<dbReference type="InterPro" id="IPR029063">
    <property type="entry name" value="SAM-dependent_MTases_sf"/>
</dbReference>
<evidence type="ECO:0000256" key="4">
    <source>
        <dbReference type="ARBA" id="ARBA00022516"/>
    </source>
</evidence>
<dbReference type="SUPFAM" id="SSF50129">
    <property type="entry name" value="GroES-like"/>
    <property type="match status" value="1"/>
</dbReference>
<dbReference type="Gene3D" id="3.90.180.10">
    <property type="entry name" value="Medium-chain alcohol dehydrogenases, catalytic domain"/>
    <property type="match status" value="1"/>
</dbReference>
<dbReference type="SMART" id="SM00826">
    <property type="entry name" value="PKS_DH"/>
    <property type="match status" value="1"/>
</dbReference>
<evidence type="ECO:0000256" key="14">
    <source>
        <dbReference type="ARBA" id="ARBA00023268"/>
    </source>
</evidence>
<evidence type="ECO:0000256" key="10">
    <source>
        <dbReference type="ARBA" id="ARBA00023002"/>
    </source>
</evidence>
<evidence type="ECO:0000256" key="12">
    <source>
        <dbReference type="ARBA" id="ARBA00023098"/>
    </source>
</evidence>
<dbReference type="CDD" id="cd00833">
    <property type="entry name" value="PKS"/>
    <property type="match status" value="1"/>
</dbReference>
<dbReference type="InterPro" id="IPR049391">
    <property type="entry name" value="FAS_pseudo-KR"/>
</dbReference>
<dbReference type="InterPro" id="IPR050091">
    <property type="entry name" value="PKS_NRPS_Biosynth_Enz"/>
</dbReference>
<dbReference type="PROSITE" id="PS00606">
    <property type="entry name" value="KS3_1"/>
    <property type="match status" value="1"/>
</dbReference>
<feature type="domain" description="PKS/mFAS DH" evidence="18">
    <location>
        <begin position="883"/>
        <end position="1163"/>
    </location>
</feature>
<evidence type="ECO:0000313" key="19">
    <source>
        <dbReference type="EMBL" id="CAG5119565.1"/>
    </source>
</evidence>
<comment type="caution">
    <text evidence="19">The sequence shown here is derived from an EMBL/GenBank/DDBJ whole genome shotgun (WGS) entry which is preliminary data.</text>
</comment>
<dbReference type="EC" id="2.3.1.85" evidence="1"/>
<keyword evidence="20" id="KW-1185">Reference proteome</keyword>
<gene>
    <name evidence="19" type="ORF">CUNI_LOCUS5123</name>
</gene>
<dbReference type="CDD" id="cd05195">
    <property type="entry name" value="enoyl_red"/>
    <property type="match status" value="1"/>
</dbReference>
<feature type="region of interest" description="N-terminal hotdog fold" evidence="16">
    <location>
        <begin position="883"/>
        <end position="1008"/>
    </location>
</feature>
<evidence type="ECO:0000259" key="17">
    <source>
        <dbReference type="PROSITE" id="PS52004"/>
    </source>
</evidence>
<accession>A0A8S3YVA3</accession>
<evidence type="ECO:0000256" key="11">
    <source>
        <dbReference type="ARBA" id="ARBA00023027"/>
    </source>
</evidence>
<dbReference type="Pfam" id="PF16197">
    <property type="entry name" value="KAsynt_C_assoc"/>
    <property type="match status" value="1"/>
</dbReference>
<dbReference type="InterPro" id="IPR018201">
    <property type="entry name" value="Ketoacyl_synth_AS"/>
</dbReference>
<dbReference type="Proteomes" id="UP000678393">
    <property type="component" value="Unassembled WGS sequence"/>
</dbReference>
<evidence type="ECO:0000256" key="5">
    <source>
        <dbReference type="ARBA" id="ARBA00022553"/>
    </source>
</evidence>
<evidence type="ECO:0000256" key="6">
    <source>
        <dbReference type="ARBA" id="ARBA00022679"/>
    </source>
</evidence>
<dbReference type="InterPro" id="IPR032821">
    <property type="entry name" value="PKS_assoc"/>
</dbReference>
<evidence type="ECO:0000256" key="2">
    <source>
        <dbReference type="ARBA" id="ARBA00018769"/>
    </source>
</evidence>
<evidence type="ECO:0000256" key="7">
    <source>
        <dbReference type="ARBA" id="ARBA00022801"/>
    </source>
</evidence>
<dbReference type="InterPro" id="IPR020807">
    <property type="entry name" value="PKS_DH"/>
</dbReference>
<dbReference type="InterPro" id="IPR016039">
    <property type="entry name" value="Thiolase-like"/>
</dbReference>
<feature type="active site" description="Proton acceptor; for dehydratase activity" evidence="16">
    <location>
        <position position="914"/>
    </location>
</feature>
<dbReference type="InterPro" id="IPR036291">
    <property type="entry name" value="NAD(P)-bd_dom_sf"/>
</dbReference>
<dbReference type="SMART" id="SM00829">
    <property type="entry name" value="PKS_ER"/>
    <property type="match status" value="1"/>
</dbReference>
<evidence type="ECO:0000313" key="20">
    <source>
        <dbReference type="Proteomes" id="UP000678393"/>
    </source>
</evidence>
<keyword evidence="10" id="KW-0560">Oxidoreductase</keyword>
<dbReference type="InterPro" id="IPR020841">
    <property type="entry name" value="PKS_Beta-ketoAc_synthase_dom"/>
</dbReference>
<dbReference type="InterPro" id="IPR016036">
    <property type="entry name" value="Malonyl_transacylase_ACP-bd"/>
</dbReference>
<dbReference type="OrthoDB" id="329835at2759"/>
<keyword evidence="12" id="KW-0443">Lipid metabolism</keyword>
<sequence length="2004" mass="220472">MPARVPHDEPLCNGGALGDGPHNRLGPHLPEFVYNGEVAISGISGRLPESDSIAEFREHLLNKEDMVTEDDRRWTVGLNGLPPRNGKIRELKHFDAGFFGVHPKQANCMDPQLRLLLEVAYEAIIDAGQSLESVRGSRTGVYIGVSQSEASDAWSLDAETLVGYTMPGCCRAMFANRISYFFDFKGPSYAVDTACSSSMMCLDQALMNIRMGLIDSALVGGTNLCLKPNTSLQFTRMGMTSPDGKCKTFDAKGDGYCRSEAVMAIFLQKTADCRRIYATVVHSKSNCDGYKEQGITFPSGELQKQLVNEVYHEIGINPLDIAYMEAHGTGTKVGDPQETNSIVDVFCKGRNGPLLIGSTKSNMGHPEPASGLSSIAKIIVAMEERVIPPNLHYETPNPEIPGLTDGSLQVVTECTPWNGGLVAMNSFGFGGANVHTIFRSHDKEFTEPHVASEKLRLFTCSARTEEGVKKILAEARKNAKSVEFQALIQESANLPTNMVPYRGYTVLNAPSEVEEVQKCSPDYRPVWFVFAGMGTQWHGMGRQLMELPVFRDSILRSTEILSRYDINLYDLIMTGDESTFDQTIPSFIGIASIQVALVDLLTSMDIKPDGIVGHSVGELGCAYADGSLTAEETVLAAYWRGRCISEAKLPAGKMAAVGLSWEECKKLCPPGVVPACHNSVDTVTISGPYEPTTKFVEELKAKGIFARDVKSSNVAYHSYYMNDIAPQLKAALVKVITPKKRSPKWISTSVPEARWGEELAQYSSADYHVNNLVSAVLFQEGLQKVPSNAIAIEIAPHCLLQAILKRSLGADAVFVGLMKRFHEDNLEFFFSSLGKCFASGVNMSPMKAYPPVQFPVPRGTPLVGPTILNIWDHSTQWDVPREEDFVASKGQASSDAVFEIDVSEESPDHYLVGHAIDGRVLYPATGYLVLAWRALARLKGVLYEQMPVVFQNVNIHRATVLPPTGTVTLSVSIMPATGEFEICEHDALIVSGFVSMPEGTFLDRDQYAVVRDLANKKESTEFDLTREDLYKELRLRGYEYGPDFQGVVRASQSGETGDILWNGRWISFMDTLLHLMLSGSRSLRLPTRIKSVKVDPRLHPPTPAEGEDPVIIPAFSDRVLDILFCGGVEIKGVHASVAPKRALQAAPTLEEYRFIPFVQTSDAVPSASLEQYATDCVNFTLTNLERLLKEDKTDLLPNKDLLQEVVTNNRPAASSQLQERLSQPNSGLAQALVKVFSLPVSGPFKENVLNLVQQLQPELASDQLLSSLSTPEVLKPCVGIVLDNVLTNKISVFEAGANQSALYRKIIPMIQEEPLKSVSYVAADKSALNKDAKTLGVKPSQWDLSTSTSLPPGQVHLLVLKNVLHKQANIESSFQTVSGMVSPEGFILVEEVTKNFPLYLALEALAEKLAGDDSSADSSVCRVCGCYLTEGSWVEIFSRNGYEVVYRRSDNLLSTIFLLRKKAEIKTPPILFPIDDLECNWLDDLKAQMKELDKAPEDARLWLVAQQATNGIVGFFNCLRLEAGGDKVRSIFISNLSSSTQPKIEASSAEFQSLSQKDVTLNVYRDGQWGCFKHIPLPEEATVKEKSTDYAYINVLTRGDLSSLKWIESPLRYFHKNGHNTELCSVYYTSLNFRDVMLATGKLPPDAIPGNMATQDCVLGMEFSGRDCAGKRVMGILSAKGLATAVDTESRFLWQVPDSWSLEEAATVPVVYCTAFYALVTRGRIQKGERVLIHSGSGGVGQAAISVALSYGCEVFTTVGSKEKKEYLKSIFPQLQDRNFSNSRDLSFEFDILKETNGEGVDIVLNSLADDKLQASVRLLARHGRFLEIGKFDLSNNSPLGMSVFLKNVSFMGILLDALFEHNTREWEEVSSLVSQGMTTGVVKPLKATVFSKDEVEDAFRFMAQGKHIGKVLIQVRSEEPEKVIEAPRVSIPAVCRTLCDPSKSYVITGGLGGFGLELAQWLVERGAKKLVLSSRYVCRVGCMMWESCLESVDSMRAEELCCK</sequence>
<dbReference type="Gene3D" id="3.40.366.10">
    <property type="entry name" value="Malonyl-Coenzyme A Acyl Carrier Protein, domain 2"/>
    <property type="match status" value="1"/>
</dbReference>
<keyword evidence="5" id="KW-0597">Phosphoprotein</keyword>
<dbReference type="InterPro" id="IPR042104">
    <property type="entry name" value="PKS_dehydratase_sf"/>
</dbReference>
<dbReference type="Pfam" id="PF21089">
    <property type="entry name" value="PKS_DH_N"/>
    <property type="match status" value="1"/>
</dbReference>
<dbReference type="SMART" id="SM00825">
    <property type="entry name" value="PKS_KS"/>
    <property type="match status" value="1"/>
</dbReference>
<dbReference type="Pfam" id="PF00107">
    <property type="entry name" value="ADH_zinc_N"/>
    <property type="match status" value="1"/>
</dbReference>
<dbReference type="Pfam" id="PF21149">
    <property type="entry name" value="FAS_pseudo-KR"/>
    <property type="match status" value="1"/>
</dbReference>
<keyword evidence="11" id="KW-0520">NAD</keyword>
<feature type="region of interest" description="C-terminal hotdog fold" evidence="16">
    <location>
        <begin position="1021"/>
        <end position="1163"/>
    </location>
</feature>
<name>A0A8S3YVA3_9EUPU</name>
<dbReference type="InterPro" id="IPR001227">
    <property type="entry name" value="Ac_transferase_dom_sf"/>
</dbReference>
<protein>
    <recommendedName>
        <fullName evidence="2">Fatty acid synthase</fullName>
        <ecNumber evidence="1">2.3.1.85</ecNumber>
    </recommendedName>
</protein>
<evidence type="ECO:0000256" key="8">
    <source>
        <dbReference type="ARBA" id="ARBA00022832"/>
    </source>
</evidence>
<dbReference type="InterPro" id="IPR014031">
    <property type="entry name" value="Ketoacyl_synth_C"/>
</dbReference>
<dbReference type="Gene3D" id="3.40.47.10">
    <property type="match status" value="1"/>
</dbReference>